<dbReference type="Proteomes" id="UP000095283">
    <property type="component" value="Unplaced"/>
</dbReference>
<feature type="transmembrane region" description="Helical" evidence="1">
    <location>
        <begin position="118"/>
        <end position="136"/>
    </location>
</feature>
<feature type="transmembrane region" description="Helical" evidence="1">
    <location>
        <begin position="62"/>
        <end position="79"/>
    </location>
</feature>
<feature type="transmembrane region" description="Helical" evidence="1">
    <location>
        <begin position="36"/>
        <end position="55"/>
    </location>
</feature>
<proteinExistence type="predicted"/>
<organism evidence="2 3">
    <name type="scientific">Heterorhabditis bacteriophora</name>
    <name type="common">Entomopathogenic nematode worm</name>
    <dbReference type="NCBI Taxonomy" id="37862"/>
    <lineage>
        <taxon>Eukaryota</taxon>
        <taxon>Metazoa</taxon>
        <taxon>Ecdysozoa</taxon>
        <taxon>Nematoda</taxon>
        <taxon>Chromadorea</taxon>
        <taxon>Rhabditida</taxon>
        <taxon>Rhabditina</taxon>
        <taxon>Rhabditomorpha</taxon>
        <taxon>Strongyloidea</taxon>
        <taxon>Heterorhabditidae</taxon>
        <taxon>Heterorhabditis</taxon>
    </lineage>
</organism>
<keyword evidence="1" id="KW-0812">Transmembrane</keyword>
<name>A0A1I7WKM1_HETBA</name>
<dbReference type="AlphaFoldDB" id="A0A1I7WKM1"/>
<accession>A0A1I7WKM1</accession>
<keyword evidence="1" id="KW-0472">Membrane</keyword>
<protein>
    <submittedName>
        <fullName evidence="3">7TM_GPCR_Srx domain-containing protein</fullName>
    </submittedName>
</protein>
<evidence type="ECO:0000313" key="2">
    <source>
        <dbReference type="Proteomes" id="UP000095283"/>
    </source>
</evidence>
<dbReference type="WBParaSite" id="Hba_05597">
    <property type="protein sequence ID" value="Hba_05597"/>
    <property type="gene ID" value="Hba_05597"/>
</dbReference>
<keyword evidence="1" id="KW-1133">Transmembrane helix</keyword>
<evidence type="ECO:0000256" key="1">
    <source>
        <dbReference type="SAM" id="Phobius"/>
    </source>
</evidence>
<reference evidence="3" key="1">
    <citation type="submission" date="2016-11" db="UniProtKB">
        <authorList>
            <consortium name="WormBaseParasite"/>
        </authorList>
    </citation>
    <scope>IDENTIFICATION</scope>
</reference>
<evidence type="ECO:0000313" key="3">
    <source>
        <dbReference type="WBParaSite" id="Hba_05597"/>
    </source>
</evidence>
<sequence length="178" mass="20940">MIYAYFEQGLNDFRVVQKRNGPLRDVKALCNYDDKVINTSFIDIILLVFLQIYIMKYTWAKPFRIFFVTLLLIMHSMYFKHVYTGGSMTLSRGETYVDIWTCGKEGNNSKIKETISSFYVFHNFFQLVYLLISIYFSDISEDGNTIILSSSRNTTAYLLNSKNKYLSQKFGLYYNLKI</sequence>
<keyword evidence="2" id="KW-1185">Reference proteome</keyword>